<evidence type="ECO:0000313" key="3">
    <source>
        <dbReference type="Proteomes" id="UP001155128"/>
    </source>
</evidence>
<evidence type="ECO:0000313" key="2">
    <source>
        <dbReference type="EMBL" id="MCM8558341.1"/>
    </source>
</evidence>
<dbReference type="AlphaFoldDB" id="A0A9X2J4G4"/>
<keyword evidence="1" id="KW-1133">Transmembrane helix</keyword>
<comment type="caution">
    <text evidence="2">The sequence shown here is derived from an EMBL/GenBank/DDBJ whole genome shotgun (WGS) entry which is preliminary data.</text>
</comment>
<sequence length="273" mass="31069">MITLLRRLRRNAGEIRGPEWLLLGIETIAVIAGILVAFQLQEWATDRREKAQLDRISDGLLEEARTAVALIWQDVEQRQPGIDQGIRVAQMLNAGQCPTQADLEGLRILEVYAGIDPPSGVYDELVAGAGLSALPSSTARLGIDFYRNARATYQFQLINFRDNRWPLLVPDDPDVSIAFDPESSSDMRVEFDLESLCNDQEFSDRFNYVLRNQHFFQRRYRMDLFENAAFMCVALADMQGEQCYDSWMRDVLDAETGALVEERGRARLEEADI</sequence>
<dbReference type="EMBL" id="JAMSHT010000001">
    <property type="protein sequence ID" value="MCM8558341.1"/>
    <property type="molecule type" value="Genomic_DNA"/>
</dbReference>
<organism evidence="2 3">
    <name type="scientific">Sphingomicrobium sediminis</name>
    <dbReference type="NCBI Taxonomy" id="2950949"/>
    <lineage>
        <taxon>Bacteria</taxon>
        <taxon>Pseudomonadati</taxon>
        <taxon>Pseudomonadota</taxon>
        <taxon>Alphaproteobacteria</taxon>
        <taxon>Sphingomonadales</taxon>
        <taxon>Sphingomonadaceae</taxon>
        <taxon>Sphingomicrobium</taxon>
    </lineage>
</organism>
<dbReference type="RefSeq" id="WP_252115162.1">
    <property type="nucleotide sequence ID" value="NZ_JAMSHT010000001.1"/>
</dbReference>
<evidence type="ECO:0000256" key="1">
    <source>
        <dbReference type="SAM" id="Phobius"/>
    </source>
</evidence>
<dbReference type="Proteomes" id="UP001155128">
    <property type="component" value="Unassembled WGS sequence"/>
</dbReference>
<proteinExistence type="predicted"/>
<accession>A0A9X2J4G4</accession>
<gene>
    <name evidence="2" type="ORF">NDO55_10980</name>
</gene>
<protein>
    <submittedName>
        <fullName evidence="2">Uncharacterized protein</fullName>
    </submittedName>
</protein>
<keyword evidence="1" id="KW-0812">Transmembrane</keyword>
<keyword evidence="3" id="KW-1185">Reference proteome</keyword>
<feature type="transmembrane region" description="Helical" evidence="1">
    <location>
        <begin position="20"/>
        <end position="40"/>
    </location>
</feature>
<reference evidence="2" key="1">
    <citation type="submission" date="2022-06" db="EMBL/GenBank/DDBJ databases">
        <title>Sphingomicrobium sedimins sp. nov., a marine bacterium isolated from tidal flat.</title>
        <authorList>
            <person name="Kim C.-H."/>
            <person name="Yoo Y."/>
            <person name="Kim J.-J."/>
        </authorList>
    </citation>
    <scope>NUCLEOTIDE SEQUENCE</scope>
    <source>
        <strain evidence="2">GRR-S6-50</strain>
    </source>
</reference>
<name>A0A9X2J4G4_9SPHN</name>
<keyword evidence="1" id="KW-0472">Membrane</keyword>